<protein>
    <recommendedName>
        <fullName evidence="2">Helicase ATP-binding domain-containing protein</fullName>
    </recommendedName>
</protein>
<dbReference type="Gene3D" id="3.40.50.300">
    <property type="entry name" value="P-loop containing nucleotide triphosphate hydrolases"/>
    <property type="match status" value="1"/>
</dbReference>
<dbReference type="InterPro" id="IPR000330">
    <property type="entry name" value="SNF2_N"/>
</dbReference>
<evidence type="ECO:0000259" key="2">
    <source>
        <dbReference type="PROSITE" id="PS51192"/>
    </source>
</evidence>
<sequence length="326" mass="36093">GYPGPWDRSECPIHSTTWNILVVDECHKVKNNKALRSRAVKAIKAKQRLYLTGTPIVNRPVELWPIVSVLDPATFSDFFPFALRYCNARKNSYGKWDFGGASNLDELQDKLRASIMVRRLKKDVLSELPPKRRQVIEIPVNGSSKIVEAENKASAASEERLATLKVAVELAKASEDPEDYAEAVKALRKGWMVAFTEMAKVRHDTAVAKIPFVIDHLNSVLEAGNKVVVFAHHHDVLARADRGRAVGGVPRVERRIVYDHVGVARANELYLVGDRPIARVVGTPGEDHLAAGVERVGPQRDPAFGVDVVGSFVEQFGFLVADHLGR</sequence>
<dbReference type="SUPFAM" id="SSF52540">
    <property type="entry name" value="P-loop containing nucleoside triphosphate hydrolases"/>
    <property type="match status" value="1"/>
</dbReference>
<accession>A0A0F9AM90</accession>
<dbReference type="PANTHER" id="PTHR45766">
    <property type="entry name" value="DNA ANNEALING HELICASE AND ENDONUCLEASE ZRANB3 FAMILY MEMBER"/>
    <property type="match status" value="1"/>
</dbReference>
<dbReference type="AlphaFoldDB" id="A0A0F9AM90"/>
<dbReference type="InterPro" id="IPR014001">
    <property type="entry name" value="Helicase_ATP-bd"/>
</dbReference>
<dbReference type="InterPro" id="IPR038718">
    <property type="entry name" value="SNF2-like_sf"/>
</dbReference>
<keyword evidence="1" id="KW-0378">Hydrolase</keyword>
<feature type="non-terminal residue" evidence="3">
    <location>
        <position position="1"/>
    </location>
</feature>
<dbReference type="Pfam" id="PF00176">
    <property type="entry name" value="SNF2-rel_dom"/>
    <property type="match status" value="1"/>
</dbReference>
<dbReference type="Gene3D" id="3.40.50.10810">
    <property type="entry name" value="Tandem AAA-ATPase domain"/>
    <property type="match status" value="1"/>
</dbReference>
<evidence type="ECO:0000313" key="3">
    <source>
        <dbReference type="EMBL" id="KKK73326.1"/>
    </source>
</evidence>
<organism evidence="3">
    <name type="scientific">marine sediment metagenome</name>
    <dbReference type="NCBI Taxonomy" id="412755"/>
    <lineage>
        <taxon>unclassified sequences</taxon>
        <taxon>metagenomes</taxon>
        <taxon>ecological metagenomes</taxon>
    </lineage>
</organism>
<gene>
    <name evidence="3" type="ORF">LCGC14_2894960</name>
</gene>
<proteinExistence type="predicted"/>
<dbReference type="InterPro" id="IPR027417">
    <property type="entry name" value="P-loop_NTPase"/>
</dbReference>
<dbReference type="GO" id="GO:0005524">
    <property type="term" value="F:ATP binding"/>
    <property type="evidence" value="ECO:0007669"/>
    <property type="project" value="InterPro"/>
</dbReference>
<evidence type="ECO:0000256" key="1">
    <source>
        <dbReference type="ARBA" id="ARBA00022801"/>
    </source>
</evidence>
<dbReference type="GO" id="GO:0031297">
    <property type="term" value="P:replication fork processing"/>
    <property type="evidence" value="ECO:0007669"/>
    <property type="project" value="TreeGrafter"/>
</dbReference>
<dbReference type="GO" id="GO:0016787">
    <property type="term" value="F:hydrolase activity"/>
    <property type="evidence" value="ECO:0007669"/>
    <property type="project" value="UniProtKB-KW"/>
</dbReference>
<dbReference type="PANTHER" id="PTHR45766:SF6">
    <property type="entry name" value="SWI_SNF-RELATED MATRIX-ASSOCIATED ACTIN-DEPENDENT REGULATOR OF CHROMATIN SUBFAMILY A-LIKE PROTEIN 1"/>
    <property type="match status" value="1"/>
</dbReference>
<dbReference type="EMBL" id="LAZR01056833">
    <property type="protein sequence ID" value="KKK73326.1"/>
    <property type="molecule type" value="Genomic_DNA"/>
</dbReference>
<name>A0A0F9AM90_9ZZZZ</name>
<dbReference type="GO" id="GO:0006281">
    <property type="term" value="P:DNA repair"/>
    <property type="evidence" value="ECO:0007669"/>
    <property type="project" value="TreeGrafter"/>
</dbReference>
<dbReference type="PROSITE" id="PS51192">
    <property type="entry name" value="HELICASE_ATP_BIND_1"/>
    <property type="match status" value="1"/>
</dbReference>
<comment type="caution">
    <text evidence="3">The sequence shown here is derived from an EMBL/GenBank/DDBJ whole genome shotgun (WGS) entry which is preliminary data.</text>
</comment>
<feature type="domain" description="Helicase ATP-binding" evidence="2">
    <location>
        <begin position="1"/>
        <end position="73"/>
    </location>
</feature>
<reference evidence="3" key="1">
    <citation type="journal article" date="2015" name="Nature">
        <title>Complex archaea that bridge the gap between prokaryotes and eukaryotes.</title>
        <authorList>
            <person name="Spang A."/>
            <person name="Saw J.H."/>
            <person name="Jorgensen S.L."/>
            <person name="Zaremba-Niedzwiedzka K."/>
            <person name="Martijn J."/>
            <person name="Lind A.E."/>
            <person name="van Eijk R."/>
            <person name="Schleper C."/>
            <person name="Guy L."/>
            <person name="Ettema T.J."/>
        </authorList>
    </citation>
    <scope>NUCLEOTIDE SEQUENCE</scope>
</reference>